<accession>A0ABV5UWZ2</accession>
<protein>
    <recommendedName>
        <fullName evidence="3">SGNH hydrolase-type esterase domain-containing protein</fullName>
    </recommendedName>
</protein>
<reference evidence="1 2" key="1">
    <citation type="submission" date="2024-09" db="EMBL/GenBank/DDBJ databases">
        <authorList>
            <person name="Sun Q."/>
            <person name="Mori K."/>
        </authorList>
    </citation>
    <scope>NUCLEOTIDE SEQUENCE [LARGE SCALE GENOMIC DNA]</scope>
    <source>
        <strain evidence="1 2">JCM 13519</strain>
    </source>
</reference>
<organism evidence="1 2">
    <name type="scientific">Arthrobacter methylotrophus</name>
    <dbReference type="NCBI Taxonomy" id="121291"/>
    <lineage>
        <taxon>Bacteria</taxon>
        <taxon>Bacillati</taxon>
        <taxon>Actinomycetota</taxon>
        <taxon>Actinomycetes</taxon>
        <taxon>Micrococcales</taxon>
        <taxon>Micrococcaceae</taxon>
        <taxon>Arthrobacter</taxon>
    </lineage>
</organism>
<proteinExistence type="predicted"/>
<keyword evidence="2" id="KW-1185">Reference proteome</keyword>
<dbReference type="Proteomes" id="UP001589536">
    <property type="component" value="Unassembled WGS sequence"/>
</dbReference>
<gene>
    <name evidence="1" type="ORF">ACFFPI_21865</name>
</gene>
<comment type="caution">
    <text evidence="1">The sequence shown here is derived from an EMBL/GenBank/DDBJ whole genome shotgun (WGS) entry which is preliminary data.</text>
</comment>
<name>A0ABV5UWZ2_9MICC</name>
<evidence type="ECO:0000313" key="1">
    <source>
        <dbReference type="EMBL" id="MFB9716745.1"/>
    </source>
</evidence>
<dbReference type="RefSeq" id="WP_345037258.1">
    <property type="nucleotide sequence ID" value="NZ_BAABED010000001.1"/>
</dbReference>
<evidence type="ECO:0008006" key="3">
    <source>
        <dbReference type="Google" id="ProtNLM"/>
    </source>
</evidence>
<evidence type="ECO:0000313" key="2">
    <source>
        <dbReference type="Proteomes" id="UP001589536"/>
    </source>
</evidence>
<sequence length="93" mass="10246">MAGSPRVIVLGRMWAKDGAEHLPALRDLTARVCADLGIVFIDSLGWLSPRLIGPDGGHPIWLGHTVIAVRIARAIRGLQLGQTSARRRQNRYR</sequence>
<dbReference type="EMBL" id="JBHMBH010000062">
    <property type="protein sequence ID" value="MFB9716745.1"/>
    <property type="molecule type" value="Genomic_DNA"/>
</dbReference>
<dbReference type="SUPFAM" id="SSF52266">
    <property type="entry name" value="SGNH hydrolase"/>
    <property type="match status" value="1"/>
</dbReference>